<feature type="region of interest" description="Disordered" evidence="1">
    <location>
        <begin position="272"/>
        <end position="291"/>
    </location>
</feature>
<evidence type="ECO:0000256" key="1">
    <source>
        <dbReference type="SAM" id="MobiDB-lite"/>
    </source>
</evidence>
<evidence type="ECO:0000313" key="3">
    <source>
        <dbReference type="Proteomes" id="UP000078560"/>
    </source>
</evidence>
<reference evidence="3" key="1">
    <citation type="submission" date="2016-05" db="EMBL/GenBank/DDBJ databases">
        <authorList>
            <person name="Naeem Raeece"/>
        </authorList>
    </citation>
    <scope>NUCLEOTIDE SEQUENCE [LARGE SCALE GENOMIC DNA]</scope>
</reference>
<gene>
    <name evidence="2" type="ORF">POVCU2_0081980</name>
</gene>
<protein>
    <submittedName>
        <fullName evidence="2">PIR Superfamily Protein</fullName>
    </submittedName>
</protein>
<proteinExistence type="predicted"/>
<accession>A0A1A8WMS6</accession>
<organism evidence="2 3">
    <name type="scientific">Plasmodium ovale curtisi</name>
    <dbReference type="NCBI Taxonomy" id="864141"/>
    <lineage>
        <taxon>Eukaryota</taxon>
        <taxon>Sar</taxon>
        <taxon>Alveolata</taxon>
        <taxon>Apicomplexa</taxon>
        <taxon>Aconoidasida</taxon>
        <taxon>Haemosporida</taxon>
        <taxon>Plasmodiidae</taxon>
        <taxon>Plasmodium</taxon>
        <taxon>Plasmodium (Plasmodium)</taxon>
    </lineage>
</organism>
<dbReference type="Proteomes" id="UP000078560">
    <property type="component" value="Unassembled WGS sequence"/>
</dbReference>
<name>A0A1A8WMS6_PLAOA</name>
<sequence>MQTERLNIDKLPSNKYKDELLKRTNFTKLEKEGAFDENPLENYPMLNDFNRDLMLGYHDIKRTCSPGGDPKCCRDVNYFLDLVTIFIKKSKINEGEKNDLIKHVEDYWQDKLVKRNDYNCPRELDEDSMRKRCISKQLYDYCDDKSVTEKKELQYNEYLNIKWDRIISYTNSNNKYLYYNIKYNNNNERINFKDFLLNPRDFSFINCQALEKYDITFSDEKTFNELENASQVPHTIVHPFVGAKPGRETMAGTGEVITLSRDLGGDTQHHVVTQSESAHRAEDARKVDGSEEALGTQAETPLWETPLSAFFSVGGTAFFFFFLYKFSPVGPWINTLLRKPPEVGKSMYKDESLLFLNHPQYKDHYISYNSISQPSEREEKKEDTVNVANAYRVSALNHFDYYTWRSHNQKGRQKK</sequence>
<evidence type="ECO:0000313" key="2">
    <source>
        <dbReference type="EMBL" id="SBS93532.1"/>
    </source>
</evidence>
<feature type="compositionally biased region" description="Basic and acidic residues" evidence="1">
    <location>
        <begin position="277"/>
        <end position="289"/>
    </location>
</feature>
<dbReference type="EMBL" id="FLQU01001553">
    <property type="protein sequence ID" value="SBS93532.1"/>
    <property type="molecule type" value="Genomic_DNA"/>
</dbReference>
<dbReference type="AlphaFoldDB" id="A0A1A8WMS6"/>